<keyword evidence="2" id="KW-1185">Reference proteome</keyword>
<dbReference type="EMBL" id="CP016359">
    <property type="protein sequence ID" value="APU69531.1"/>
    <property type="molecule type" value="Genomic_DNA"/>
</dbReference>
<dbReference type="RefSeq" id="WP_083646143.1">
    <property type="nucleotide sequence ID" value="NZ_AMRU01000015.1"/>
</dbReference>
<protein>
    <submittedName>
        <fullName evidence="1">Protein-tyrosine-phosphatase</fullName>
        <ecNumber evidence="1">3.1.3.48</ecNumber>
    </submittedName>
</protein>
<evidence type="ECO:0000313" key="2">
    <source>
        <dbReference type="Proteomes" id="UP000186230"/>
    </source>
</evidence>
<dbReference type="Pfam" id="PF00149">
    <property type="entry name" value="Metallophos"/>
    <property type="match status" value="1"/>
</dbReference>
<accession>A0A1L7I7E4</accession>
<dbReference type="SUPFAM" id="SSF56300">
    <property type="entry name" value="Metallo-dependent phosphatases"/>
    <property type="match status" value="1"/>
</dbReference>
<dbReference type="OrthoDB" id="7550081at2"/>
<proteinExistence type="predicted"/>
<dbReference type="AlphaFoldDB" id="A0A1L7I7E4"/>
<name>A0A1L7I7E4_9FLAO</name>
<dbReference type="PANTHER" id="PTHR46546">
    <property type="entry name" value="SHEWANELLA-LIKE PROTEIN PHOSPHATASE 1"/>
    <property type="match status" value="1"/>
</dbReference>
<sequence>MKQKIIRYFKNVFGTILVLTIIGIIVVISLNGSLEYGNNPLNVNLEKEGPYVFYDSDSSLTVNYIRGNKTDGFYLEQTIHSANATVPLSCKFPLDSSSFSFELTSDFEVPASSYSDNQPILAISDIESGYKTFRDFLITHKVIDHQLNWTFDQGHLVLVGDFVDRGFSTTQVLWFIYKLEQEAKEQGGQVHFIIGNHELYNMQGKYQSASYKYYAVASILEKQHHELYNKRSFIGRWMASKNSMERINGHLFAHGGIHPEMAQYDITLEEVNQINRQNYSKSYYPKPEETVEQLIISNRKGICWYRGYFKDDLSQEDVEKGLKMFDATAIIVGHTIQWRVNKLYDGKVIAIDVKHPKDYNKNWPSKDSEGLLITTENYFRLKGNGERIKL</sequence>
<keyword evidence="1" id="KW-0378">Hydrolase</keyword>
<organism evidence="1 2">
    <name type="scientific">Christiangramia flava JLT2011</name>
    <dbReference type="NCBI Taxonomy" id="1229726"/>
    <lineage>
        <taxon>Bacteria</taxon>
        <taxon>Pseudomonadati</taxon>
        <taxon>Bacteroidota</taxon>
        <taxon>Flavobacteriia</taxon>
        <taxon>Flavobacteriales</taxon>
        <taxon>Flavobacteriaceae</taxon>
        <taxon>Christiangramia</taxon>
    </lineage>
</organism>
<dbReference type="KEGG" id="gfl:GRFL_2807"/>
<dbReference type="EC" id="3.1.3.48" evidence="1"/>
<dbReference type="Gene3D" id="3.60.21.10">
    <property type="match status" value="1"/>
</dbReference>
<dbReference type="PANTHER" id="PTHR46546:SF4">
    <property type="entry name" value="SHEWANELLA-LIKE PROTEIN PHOSPHATASE 1"/>
    <property type="match status" value="1"/>
</dbReference>
<gene>
    <name evidence="1" type="ORF">GRFL_2807</name>
</gene>
<dbReference type="InterPro" id="IPR029052">
    <property type="entry name" value="Metallo-depent_PP-like"/>
</dbReference>
<dbReference type="GO" id="GO:0004725">
    <property type="term" value="F:protein tyrosine phosphatase activity"/>
    <property type="evidence" value="ECO:0007669"/>
    <property type="project" value="UniProtKB-EC"/>
</dbReference>
<evidence type="ECO:0000313" key="1">
    <source>
        <dbReference type="EMBL" id="APU69531.1"/>
    </source>
</evidence>
<dbReference type="InterPro" id="IPR004843">
    <property type="entry name" value="Calcineurin-like_PHP"/>
</dbReference>
<dbReference type="STRING" id="1229726.GRFL_2807"/>
<dbReference type="Proteomes" id="UP000186230">
    <property type="component" value="Chromosome"/>
</dbReference>
<reference evidence="1 2" key="1">
    <citation type="submission" date="2016-07" db="EMBL/GenBank/DDBJ databases">
        <title>Multi-omics approach to identify versatile polysaccharide utilization systems of a marine flavobacterium Gramella flava.</title>
        <authorList>
            <person name="Tang K."/>
        </authorList>
    </citation>
    <scope>NUCLEOTIDE SEQUENCE [LARGE SCALE GENOMIC DNA]</scope>
    <source>
        <strain evidence="1 2">JLT2011</strain>
    </source>
</reference>